<dbReference type="Pfam" id="PF11374">
    <property type="entry name" value="DUF3176"/>
    <property type="match status" value="1"/>
</dbReference>
<feature type="binding site" evidence="2">
    <location>
        <position position="75"/>
    </location>
    <ligand>
        <name>Mg(2+)</name>
        <dbReference type="ChEBI" id="CHEBI:18420"/>
        <label>1</label>
        <note>catalytic</note>
    </ligand>
</feature>
<keyword evidence="3" id="KW-0472">Membrane</keyword>
<feature type="transmembrane region" description="Helical" evidence="3">
    <location>
        <begin position="446"/>
        <end position="470"/>
    </location>
</feature>
<accession>A0A367LSF4</accession>
<comment type="cofactor">
    <cofactor evidence="2">
        <name>Mg(2+)</name>
        <dbReference type="ChEBI" id="CHEBI:18420"/>
    </cofactor>
</comment>
<proteinExistence type="inferred from homology"/>
<dbReference type="Proteomes" id="UP000253664">
    <property type="component" value="Unassembled WGS sequence"/>
</dbReference>
<dbReference type="CDD" id="cd01517">
    <property type="entry name" value="PAP_phosphatase"/>
    <property type="match status" value="1"/>
</dbReference>
<feature type="binding site" evidence="2">
    <location>
        <position position="134"/>
    </location>
    <ligand>
        <name>Mg(2+)</name>
        <dbReference type="ChEBI" id="CHEBI:18420"/>
        <label>1</label>
        <note>catalytic</note>
    </ligand>
</feature>
<evidence type="ECO:0000256" key="3">
    <source>
        <dbReference type="SAM" id="Phobius"/>
    </source>
</evidence>
<keyword evidence="5" id="KW-1185">Reference proteome</keyword>
<evidence type="ECO:0000313" key="5">
    <source>
        <dbReference type="Proteomes" id="UP000253664"/>
    </source>
</evidence>
<dbReference type="EMBL" id="LKCN02000001">
    <property type="protein sequence ID" value="RCI17348.1"/>
    <property type="molecule type" value="Genomic_DNA"/>
</dbReference>
<sequence>MDDDDNGVPYKAELALSFQALQQAAQLSQEIIASDDKGVTEKTDLSPVTVADFAIQALLIATFKHAFPDDNFVGEENAASLRSNEVLLERVWALLQRLRPQTPCQVPATRQQMCDLIDDAGGASPRRGRTWVFDPIDGTKTYVRRELYAINIGLLVDGVQAVGAVGCPNLSIHAKGPVRNADVASDGCIVYAVKGHGAYVRSLRDGKGSSRRLPHPSHSDDDDVRFVTSFGLVDSGLDDVHETVAKCLGASFPGCDLVPWVLRWVVLAMGFGNTTVWVYKRRDRFAKVWDHAGAMLLFEETGGKITDIFGRPMDLTVGRQLSNNFGFVAAPETMHRCVLGVVRQVLRQQGHEDMLRGTRMTLSRIQSDQSITRQLEAVPMFSPRLEASDCSSGQQYMLHSPHQASPNGYEQVQLRELDNYGSTPPPDPPPKTAPYTRYPTVSGDEWAFEILLSLASTGIFAGMVAIFFLIHGRPLSEWALPVSPNSTISFLTTACSAALMHNVSSCIGQLKWLHFKQRPHQLYNLERFDEASRGPYGSVTFLMRVKWNLASIGALITICRLAFSPLAQEVIDLKPRDVSIGTGNGTEIDIIPTFGYVHSYRRNVSYSSLGLTYAEGLRQDPSMQSAILQGIYNISSPPAFSCGGACVWDRWYVSLGFKTTCQDVTAATLSTKVCGRIPAGDGNNFTSCNMTTPQGTHIPTRLQETDYLTTFRLNSSSPNYDDGTPSDARWAAVIRQFPTVLKFAVYRATSLNANSATNENVTDCSLMLTAYNYSGAHSNGSEFRFGTVREINLPREGWQLRIDESAIRFRADGLDLDMGLLEIITLQTYFKSSMISSEWVDGEGYHNVNYGISAALMGEVDLGARFENMAASMTAYLRSSSKQLLARGVRVESIVFVNVRWGWLIGPAVTQLATLVFTVSTMMRNRRSRDVPLWKSSALAVLACVHDGESGSLRGGIRDIREIRKTAKESFVRLE</sequence>
<dbReference type="InterPro" id="IPR021514">
    <property type="entry name" value="DUF3176"/>
</dbReference>
<dbReference type="OrthoDB" id="5376804at2759"/>
<dbReference type="GO" id="GO:0046872">
    <property type="term" value="F:metal ion binding"/>
    <property type="evidence" value="ECO:0007669"/>
    <property type="project" value="UniProtKB-KW"/>
</dbReference>
<feature type="transmembrane region" description="Helical" evidence="3">
    <location>
        <begin position="260"/>
        <end position="279"/>
    </location>
</feature>
<protein>
    <recommendedName>
        <fullName evidence="6">3'(2'),5'-bisphosphate nucleotidase</fullName>
    </recommendedName>
</protein>
<dbReference type="STRING" id="1330021.A0A367LSF4"/>
<dbReference type="PRINTS" id="PR00377">
    <property type="entry name" value="IMPHPHTASES"/>
</dbReference>
<feature type="binding site" evidence="2">
    <location>
        <position position="290"/>
    </location>
    <ligand>
        <name>Mg(2+)</name>
        <dbReference type="ChEBI" id="CHEBI:18420"/>
        <label>1</label>
        <note>catalytic</note>
    </ligand>
</feature>
<comment type="similarity">
    <text evidence="1">Belongs to the inositol monophosphatase superfamily.</text>
</comment>
<evidence type="ECO:0000256" key="2">
    <source>
        <dbReference type="PIRSR" id="PIRSR600760-2"/>
    </source>
</evidence>
<comment type="caution">
    <text evidence="4">The sequence shown here is derived from an EMBL/GenBank/DDBJ whole genome shotgun (WGS) entry which is preliminary data.</text>
</comment>
<feature type="binding site" evidence="2">
    <location>
        <position position="137"/>
    </location>
    <ligand>
        <name>Mg(2+)</name>
        <dbReference type="ChEBI" id="CHEBI:18420"/>
        <label>1</label>
        <note>catalytic</note>
    </ligand>
</feature>
<evidence type="ECO:0008006" key="6">
    <source>
        <dbReference type="Google" id="ProtNLM"/>
    </source>
</evidence>
<dbReference type="Pfam" id="PF00459">
    <property type="entry name" value="Inositol_P"/>
    <property type="match status" value="1"/>
</dbReference>
<organism evidence="4 5">
    <name type="scientific">Ophiocordyceps polyrhachis-furcata BCC 54312</name>
    <dbReference type="NCBI Taxonomy" id="1330021"/>
    <lineage>
        <taxon>Eukaryota</taxon>
        <taxon>Fungi</taxon>
        <taxon>Dikarya</taxon>
        <taxon>Ascomycota</taxon>
        <taxon>Pezizomycotina</taxon>
        <taxon>Sordariomycetes</taxon>
        <taxon>Hypocreomycetidae</taxon>
        <taxon>Hypocreales</taxon>
        <taxon>Ophiocordycipitaceae</taxon>
        <taxon>Ophiocordyceps</taxon>
    </lineage>
</organism>
<keyword evidence="3" id="KW-0812">Transmembrane</keyword>
<keyword evidence="2" id="KW-0479">Metal-binding</keyword>
<dbReference type="AlphaFoldDB" id="A0A367LSF4"/>
<gene>
    <name evidence="4" type="ORF">L249_3132</name>
</gene>
<dbReference type="PANTHER" id="PTHR35394">
    <property type="entry name" value="DUF3176 DOMAIN-CONTAINING PROTEIN"/>
    <property type="match status" value="1"/>
</dbReference>
<dbReference type="Gene3D" id="3.30.540.10">
    <property type="entry name" value="Fructose-1,6-Bisphosphatase, subunit A, domain 1"/>
    <property type="match status" value="1"/>
</dbReference>
<evidence type="ECO:0000313" key="4">
    <source>
        <dbReference type="EMBL" id="RCI17348.1"/>
    </source>
</evidence>
<dbReference type="SUPFAM" id="SSF56655">
    <property type="entry name" value="Carbohydrate phosphatase"/>
    <property type="match status" value="1"/>
</dbReference>
<dbReference type="PANTHER" id="PTHR35394:SF5">
    <property type="entry name" value="DUF3176 DOMAIN-CONTAINING PROTEIN"/>
    <property type="match status" value="1"/>
</dbReference>
<feature type="binding site" evidence="2">
    <location>
        <position position="136"/>
    </location>
    <ligand>
        <name>Mg(2+)</name>
        <dbReference type="ChEBI" id="CHEBI:18420"/>
        <label>1</label>
        <note>catalytic</note>
    </ligand>
</feature>
<keyword evidence="2" id="KW-0460">Magnesium</keyword>
<keyword evidence="3" id="KW-1133">Transmembrane helix</keyword>
<reference evidence="4 5" key="1">
    <citation type="journal article" date="2015" name="BMC Genomics">
        <title>Insights from the genome of Ophiocordyceps polyrhachis-furcata to pathogenicity and host specificity in insect fungi.</title>
        <authorList>
            <person name="Wichadakul D."/>
            <person name="Kobmoo N."/>
            <person name="Ingsriswang S."/>
            <person name="Tangphatsornruang S."/>
            <person name="Chantasingh D."/>
            <person name="Luangsa-ard J.J."/>
            <person name="Eurwilaichitr L."/>
        </authorList>
    </citation>
    <scope>NUCLEOTIDE SEQUENCE [LARGE SCALE GENOMIC DNA]</scope>
    <source>
        <strain evidence="4 5">BCC 54312</strain>
    </source>
</reference>
<dbReference type="Gene3D" id="3.40.190.80">
    <property type="match status" value="1"/>
</dbReference>
<evidence type="ECO:0000256" key="1">
    <source>
        <dbReference type="ARBA" id="ARBA00009759"/>
    </source>
</evidence>
<name>A0A367LSF4_9HYPO</name>
<dbReference type="InterPro" id="IPR000760">
    <property type="entry name" value="Inositol_monophosphatase-like"/>
</dbReference>